<accession>A0ABN6DJP8</accession>
<feature type="transmembrane region" description="Helical" evidence="1">
    <location>
        <begin position="54"/>
        <end position="75"/>
    </location>
</feature>
<protein>
    <submittedName>
        <fullName evidence="2">Uncharacterized protein</fullName>
    </submittedName>
</protein>
<evidence type="ECO:0000313" key="3">
    <source>
        <dbReference type="Proteomes" id="UP000677515"/>
    </source>
</evidence>
<evidence type="ECO:0000256" key="1">
    <source>
        <dbReference type="SAM" id="Phobius"/>
    </source>
</evidence>
<dbReference type="Proteomes" id="UP000677515">
    <property type="component" value="Chromosome"/>
</dbReference>
<sequence length="81" mass="9426">MRKWILKVILFFVIFAIVSIVAFELSFRFSTADFFIRLLDEVGFLGFKTSFDSLVILLVVFSFFISIFIFSILTARKKGNK</sequence>
<keyword evidence="1" id="KW-1133">Transmembrane helix</keyword>
<proteinExistence type="predicted"/>
<keyword evidence="1" id="KW-0472">Membrane</keyword>
<reference evidence="2 3" key="1">
    <citation type="submission" date="2021-01" db="EMBL/GenBank/DDBJ databases">
        <title>Complete genome sequence of Erwinia rhapontici MAFF 311153.</title>
        <authorList>
            <person name="Morohoshi T."/>
            <person name="Someya N."/>
        </authorList>
    </citation>
    <scope>NUCLEOTIDE SEQUENCE [LARGE SCALE GENOMIC DNA]</scope>
    <source>
        <strain evidence="2 3">MAFF 311153</strain>
    </source>
</reference>
<dbReference type="RefSeq" id="WP_212812682.1">
    <property type="nucleotide sequence ID" value="NZ_AP024329.1"/>
</dbReference>
<organism evidence="2 3">
    <name type="scientific">Erwinia rhapontici</name>
    <name type="common">Pectobacterium rhapontici</name>
    <dbReference type="NCBI Taxonomy" id="55212"/>
    <lineage>
        <taxon>Bacteria</taxon>
        <taxon>Pseudomonadati</taxon>
        <taxon>Pseudomonadota</taxon>
        <taxon>Gammaproteobacteria</taxon>
        <taxon>Enterobacterales</taxon>
        <taxon>Erwiniaceae</taxon>
        <taxon>Erwinia</taxon>
    </lineage>
</organism>
<evidence type="ECO:0000313" key="2">
    <source>
        <dbReference type="EMBL" id="BCQ35035.1"/>
    </source>
</evidence>
<keyword evidence="1" id="KW-0812">Transmembrane</keyword>
<dbReference type="EMBL" id="AP024329">
    <property type="protein sequence ID" value="BCQ35035.1"/>
    <property type="molecule type" value="Genomic_DNA"/>
</dbReference>
<name>A0ABN6DJP8_ERWRD</name>
<gene>
    <name evidence="2" type="ORF">ERHA53_23780</name>
</gene>
<keyword evidence="3" id="KW-1185">Reference proteome</keyword>